<proteinExistence type="predicted"/>
<dbReference type="GO" id="GO:0046983">
    <property type="term" value="F:protein dimerization activity"/>
    <property type="evidence" value="ECO:0007669"/>
    <property type="project" value="InterPro"/>
</dbReference>
<dbReference type="Pfam" id="PF13185">
    <property type="entry name" value="GAF_2"/>
    <property type="match status" value="2"/>
</dbReference>
<dbReference type="InterPro" id="IPR036890">
    <property type="entry name" value="HATPase_C_sf"/>
</dbReference>
<feature type="domain" description="GAF" evidence="4">
    <location>
        <begin position="55"/>
        <end position="201"/>
    </location>
</feature>
<dbReference type="GO" id="GO:0000155">
    <property type="term" value="F:phosphorelay sensor kinase activity"/>
    <property type="evidence" value="ECO:0007669"/>
    <property type="project" value="InterPro"/>
</dbReference>
<dbReference type="InterPro" id="IPR050482">
    <property type="entry name" value="Sensor_HK_TwoCompSys"/>
</dbReference>
<dbReference type="Proteomes" id="UP000021053">
    <property type="component" value="Unassembled WGS sequence"/>
</dbReference>
<dbReference type="EMBL" id="JFBT01000001">
    <property type="protein sequence ID" value="EXG82486.1"/>
    <property type="molecule type" value="Genomic_DNA"/>
</dbReference>
<dbReference type="GO" id="GO:0016020">
    <property type="term" value="C:membrane"/>
    <property type="evidence" value="ECO:0007669"/>
    <property type="project" value="InterPro"/>
</dbReference>
<dbReference type="HOGENOM" id="CLU_034370_1_0_11"/>
<protein>
    <submittedName>
        <fullName evidence="5">Histidine kinase,'ATPase, histidine kinase/DNA gyrase B/HSP90-like',GAF domain-containing protein</fullName>
    </submittedName>
</protein>
<evidence type="ECO:0000256" key="2">
    <source>
        <dbReference type="ARBA" id="ARBA00022777"/>
    </source>
</evidence>
<dbReference type="InterPro" id="IPR003018">
    <property type="entry name" value="GAF"/>
</dbReference>
<dbReference type="PATRIC" id="fig|927661.3.peg.3637"/>
<dbReference type="InterPro" id="IPR011712">
    <property type="entry name" value="Sig_transdc_His_kin_sub3_dim/P"/>
</dbReference>
<dbReference type="InterPro" id="IPR029016">
    <property type="entry name" value="GAF-like_dom_sf"/>
</dbReference>
<name>A0A011AKI5_9ACTN</name>
<evidence type="ECO:0000256" key="3">
    <source>
        <dbReference type="ARBA" id="ARBA00023012"/>
    </source>
</evidence>
<keyword evidence="6" id="KW-1185">Reference proteome</keyword>
<accession>A0A011AKI5</accession>
<gene>
    <name evidence="5" type="ORF">CryarDRAFT_3674</name>
</gene>
<dbReference type="PANTHER" id="PTHR24421">
    <property type="entry name" value="NITRATE/NITRITE SENSOR PROTEIN NARX-RELATED"/>
    <property type="match status" value="1"/>
</dbReference>
<dbReference type="Pfam" id="PF02518">
    <property type="entry name" value="HATPase_c"/>
    <property type="match status" value="1"/>
</dbReference>
<keyword evidence="2 5" id="KW-0418">Kinase</keyword>
<reference evidence="5 6" key="1">
    <citation type="submission" date="2013-07" db="EMBL/GenBank/DDBJ databases">
        <authorList>
            <consortium name="DOE Joint Genome Institute"/>
            <person name="Eisen J."/>
            <person name="Huntemann M."/>
            <person name="Han J."/>
            <person name="Chen A."/>
            <person name="Kyrpides N."/>
            <person name="Mavromatis K."/>
            <person name="Markowitz V."/>
            <person name="Palaniappan K."/>
            <person name="Ivanova N."/>
            <person name="Schaumberg A."/>
            <person name="Pati A."/>
            <person name="Liolios K."/>
            <person name="Nordberg H.P."/>
            <person name="Cantor M.N."/>
            <person name="Hua S.X."/>
            <person name="Woyke T."/>
        </authorList>
    </citation>
    <scope>NUCLEOTIDE SEQUENCE [LARGE SCALE GENOMIC DNA]</scope>
    <source>
        <strain evidence="5 6">DSM 44712</strain>
    </source>
</reference>
<dbReference type="PANTHER" id="PTHR24421:SF56">
    <property type="entry name" value="OXYGEN SENSOR HISTIDINE KINASE RESPONSE REGULATOR DOST"/>
    <property type="match status" value="1"/>
</dbReference>
<dbReference type="Gene3D" id="3.30.565.10">
    <property type="entry name" value="Histidine kinase-like ATPase, C-terminal domain"/>
    <property type="match status" value="1"/>
</dbReference>
<dbReference type="SUPFAM" id="SSF55781">
    <property type="entry name" value="GAF domain-like"/>
    <property type="match status" value="2"/>
</dbReference>
<dbReference type="InterPro" id="IPR003594">
    <property type="entry name" value="HATPase_dom"/>
</dbReference>
<sequence>MAREAEPMLHFPDLPRLELDQLLAQLIERATEVMGAQGRLRGLLRANQLIVTDLALPAVLRHVVEAARELLDARYAALGVLTPAGGLVEFVHVGMPADTVTTIGDLPTGKGLLGALIDDPRPIRLDRLDDDVRSSGFPPGHPPMENFLGVPIRIRDEVFGNLYLTDSVHGRFSAEDEELARALAATAAVAIDNARHFESTRRRGEWLDASAAVTQRLLAPGTRDALRMIAENTRRLSDADLVALFLPEDQSRSTLRVEVAVGGTADQVTGRNVAADGSLCGHVFTTGQPLRFRDPADHPDLPRSAIADDVSAGPMLFVPLTGSGRTNGVLAVIRHPGRPAFSSEDLDMAAGFAAQASVGLELADARADQERMGMVEERRRIAEGLHDHVIQRLFAAGLTLHGAAARIPDRALSRELVGVVEQLDDTISQIRSSIFALEQTGPRTGGLRAEILDLVNDAAGALGFSPGLRFSGPIDALLGGPGTSLGADLLAVLREALSNAARHAHATRVEVGITAKDAQAGRRAEITLEVRDDGIGTGPTDDRSGLADLRARAERHGGTFLVAPALPNGTCLSWTAPLA</sequence>
<keyword evidence="1" id="KW-0808">Transferase</keyword>
<evidence type="ECO:0000256" key="1">
    <source>
        <dbReference type="ARBA" id="ARBA00022679"/>
    </source>
</evidence>
<dbReference type="SUPFAM" id="SSF55874">
    <property type="entry name" value="ATPase domain of HSP90 chaperone/DNA topoisomerase II/histidine kinase"/>
    <property type="match status" value="1"/>
</dbReference>
<evidence type="ECO:0000313" key="5">
    <source>
        <dbReference type="EMBL" id="EXG82486.1"/>
    </source>
</evidence>
<dbReference type="SMART" id="SM00065">
    <property type="entry name" value="GAF"/>
    <property type="match status" value="2"/>
</dbReference>
<organism evidence="5 6">
    <name type="scientific">Cryptosporangium arvum DSM 44712</name>
    <dbReference type="NCBI Taxonomy" id="927661"/>
    <lineage>
        <taxon>Bacteria</taxon>
        <taxon>Bacillati</taxon>
        <taxon>Actinomycetota</taxon>
        <taxon>Actinomycetes</taxon>
        <taxon>Cryptosporangiales</taxon>
        <taxon>Cryptosporangiaceae</taxon>
        <taxon>Cryptosporangium</taxon>
    </lineage>
</organism>
<dbReference type="AlphaFoldDB" id="A0A011AKI5"/>
<evidence type="ECO:0000259" key="4">
    <source>
        <dbReference type="SMART" id="SM00065"/>
    </source>
</evidence>
<dbReference type="Pfam" id="PF07730">
    <property type="entry name" value="HisKA_3"/>
    <property type="match status" value="1"/>
</dbReference>
<dbReference type="Gene3D" id="1.20.5.1930">
    <property type="match status" value="1"/>
</dbReference>
<dbReference type="Gene3D" id="3.30.450.40">
    <property type="match status" value="2"/>
</dbReference>
<dbReference type="CDD" id="cd16917">
    <property type="entry name" value="HATPase_UhpB-NarQ-NarX-like"/>
    <property type="match status" value="1"/>
</dbReference>
<comment type="caution">
    <text evidence="5">The sequence shown here is derived from an EMBL/GenBank/DDBJ whole genome shotgun (WGS) entry which is preliminary data.</text>
</comment>
<keyword evidence="3" id="KW-0902">Two-component regulatory system</keyword>
<feature type="domain" description="GAF" evidence="4">
    <location>
        <begin position="221"/>
        <end position="370"/>
    </location>
</feature>
<evidence type="ECO:0000313" key="6">
    <source>
        <dbReference type="Proteomes" id="UP000021053"/>
    </source>
</evidence>